<evidence type="ECO:0000313" key="2">
    <source>
        <dbReference type="Proteomes" id="UP000789901"/>
    </source>
</evidence>
<sequence length="81" mass="9404">YTKFDLFVFDLVSGVFYRLRRFTTLSIPFSPSHAEKVEPFIMTLLKFRHAICKSATEIAGIAEAIRRDRKELYSIIANNCE</sequence>
<accession>A0ABN7XKR8</accession>
<feature type="non-terminal residue" evidence="1">
    <location>
        <position position="1"/>
    </location>
</feature>
<keyword evidence="2" id="KW-1185">Reference proteome</keyword>
<dbReference type="Proteomes" id="UP000789901">
    <property type="component" value="Unassembled WGS sequence"/>
</dbReference>
<feature type="non-terminal residue" evidence="1">
    <location>
        <position position="81"/>
    </location>
</feature>
<dbReference type="EMBL" id="CAJVQB010141847">
    <property type="protein sequence ID" value="CAG8854739.1"/>
    <property type="molecule type" value="Genomic_DNA"/>
</dbReference>
<name>A0ABN7XKR8_GIGMA</name>
<reference evidence="1 2" key="1">
    <citation type="submission" date="2021-06" db="EMBL/GenBank/DDBJ databases">
        <authorList>
            <person name="Kallberg Y."/>
            <person name="Tangrot J."/>
            <person name="Rosling A."/>
        </authorList>
    </citation>
    <scope>NUCLEOTIDE SEQUENCE [LARGE SCALE GENOMIC DNA]</scope>
    <source>
        <strain evidence="1 2">120-4 pot B 10/14</strain>
    </source>
</reference>
<organism evidence="1 2">
    <name type="scientific">Gigaspora margarita</name>
    <dbReference type="NCBI Taxonomy" id="4874"/>
    <lineage>
        <taxon>Eukaryota</taxon>
        <taxon>Fungi</taxon>
        <taxon>Fungi incertae sedis</taxon>
        <taxon>Mucoromycota</taxon>
        <taxon>Glomeromycotina</taxon>
        <taxon>Glomeromycetes</taxon>
        <taxon>Diversisporales</taxon>
        <taxon>Gigasporaceae</taxon>
        <taxon>Gigaspora</taxon>
    </lineage>
</organism>
<proteinExistence type="predicted"/>
<protein>
    <submittedName>
        <fullName evidence="1">24071_t:CDS:1</fullName>
    </submittedName>
</protein>
<gene>
    <name evidence="1" type="ORF">GMARGA_LOCUS43560</name>
</gene>
<evidence type="ECO:0000313" key="1">
    <source>
        <dbReference type="EMBL" id="CAG8854739.1"/>
    </source>
</evidence>
<comment type="caution">
    <text evidence="1">The sequence shown here is derived from an EMBL/GenBank/DDBJ whole genome shotgun (WGS) entry which is preliminary data.</text>
</comment>